<proteinExistence type="predicted"/>
<evidence type="ECO:0000313" key="2">
    <source>
        <dbReference type="EMBL" id="KAI5387234.1"/>
    </source>
</evidence>
<dbReference type="EMBL" id="JAMSHJ010000007">
    <property type="protein sequence ID" value="KAI5387234.1"/>
    <property type="molecule type" value="Genomic_DNA"/>
</dbReference>
<protein>
    <submittedName>
        <fullName evidence="2">Uncharacterized protein</fullName>
    </submittedName>
</protein>
<dbReference type="Proteomes" id="UP001058974">
    <property type="component" value="Chromosome 7"/>
</dbReference>
<reference evidence="2 3" key="1">
    <citation type="journal article" date="2022" name="Nat. Genet.">
        <title>Improved pea reference genome and pan-genome highlight genomic features and evolutionary characteristics.</title>
        <authorList>
            <person name="Yang T."/>
            <person name="Liu R."/>
            <person name="Luo Y."/>
            <person name="Hu S."/>
            <person name="Wang D."/>
            <person name="Wang C."/>
            <person name="Pandey M.K."/>
            <person name="Ge S."/>
            <person name="Xu Q."/>
            <person name="Li N."/>
            <person name="Li G."/>
            <person name="Huang Y."/>
            <person name="Saxena R.K."/>
            <person name="Ji Y."/>
            <person name="Li M."/>
            <person name="Yan X."/>
            <person name="He Y."/>
            <person name="Liu Y."/>
            <person name="Wang X."/>
            <person name="Xiang C."/>
            <person name="Varshney R.K."/>
            <person name="Ding H."/>
            <person name="Gao S."/>
            <person name="Zong X."/>
        </authorList>
    </citation>
    <scope>NUCLEOTIDE SEQUENCE [LARGE SCALE GENOMIC DNA]</scope>
    <source>
        <strain evidence="2 3">cv. Zhongwan 6</strain>
    </source>
</reference>
<keyword evidence="3" id="KW-1185">Reference proteome</keyword>
<dbReference type="Gramene" id="Psat07G0339800-T1">
    <property type="protein sequence ID" value="KAI5387234.1"/>
    <property type="gene ID" value="KIW84_073398"/>
</dbReference>
<feature type="region of interest" description="Disordered" evidence="1">
    <location>
        <begin position="1"/>
        <end position="20"/>
    </location>
</feature>
<evidence type="ECO:0000256" key="1">
    <source>
        <dbReference type="SAM" id="MobiDB-lite"/>
    </source>
</evidence>
<name>A0A9D4ZXA5_PEA</name>
<organism evidence="2 3">
    <name type="scientific">Pisum sativum</name>
    <name type="common">Garden pea</name>
    <name type="synonym">Lathyrus oleraceus</name>
    <dbReference type="NCBI Taxonomy" id="3888"/>
    <lineage>
        <taxon>Eukaryota</taxon>
        <taxon>Viridiplantae</taxon>
        <taxon>Streptophyta</taxon>
        <taxon>Embryophyta</taxon>
        <taxon>Tracheophyta</taxon>
        <taxon>Spermatophyta</taxon>
        <taxon>Magnoliopsida</taxon>
        <taxon>eudicotyledons</taxon>
        <taxon>Gunneridae</taxon>
        <taxon>Pentapetalae</taxon>
        <taxon>rosids</taxon>
        <taxon>fabids</taxon>
        <taxon>Fabales</taxon>
        <taxon>Fabaceae</taxon>
        <taxon>Papilionoideae</taxon>
        <taxon>50 kb inversion clade</taxon>
        <taxon>NPAAA clade</taxon>
        <taxon>Hologalegina</taxon>
        <taxon>IRL clade</taxon>
        <taxon>Fabeae</taxon>
        <taxon>Lathyrus</taxon>
    </lineage>
</organism>
<accession>A0A9D4ZXA5</accession>
<gene>
    <name evidence="2" type="ORF">KIW84_073398</name>
</gene>
<evidence type="ECO:0000313" key="3">
    <source>
        <dbReference type="Proteomes" id="UP001058974"/>
    </source>
</evidence>
<dbReference type="AlphaFoldDB" id="A0A9D4ZXA5"/>
<comment type="caution">
    <text evidence="2">The sequence shown here is derived from an EMBL/GenBank/DDBJ whole genome shotgun (WGS) entry which is preliminary data.</text>
</comment>
<sequence length="158" mass="17876">MASKRGRLTRGSSSRASLTPHAHTFPSLKFLSEAHAEKYLKLVDYHIVRERAFACEDLQGFGEVMEMLQQRHWCLGLLSLLMGEPINFGCLIFENIKYMANAAQRAYGHFYVINEICRRVGVPVYPEDEMISPKSPLKASIIRRLEAGTYASCRSCSS</sequence>